<dbReference type="Proteomes" id="UP000784294">
    <property type="component" value="Unassembled WGS sequence"/>
</dbReference>
<sequence>MQPDVLYSAKRHKGWQLKDELVDYVESLPATRDDIHLVYGIDALSKPYNSNFYAVSRVLGSHATEPRVNPRPANLFSIMEGLRRVATDAEDSQTPTSRGQRRRRVISSSEASEAVERLPKSAFSAAVISQPTFCDAKTRFGSNGSHYYTRKNPRAMEMDACERKQFIRDREWEDPVYDGPDTLHPALKVRLHLFICLRHNVDNMKRRWVSKNYSLD</sequence>
<gene>
    <name evidence="2" type="ORF">PXEA_LOCUS13890</name>
</gene>
<protein>
    <submittedName>
        <fullName evidence="2">Uncharacterized protein</fullName>
    </submittedName>
</protein>
<dbReference type="AlphaFoldDB" id="A0A3S5CGZ2"/>
<evidence type="ECO:0000313" key="2">
    <source>
        <dbReference type="EMBL" id="VEL20450.1"/>
    </source>
</evidence>
<keyword evidence="3" id="KW-1185">Reference proteome</keyword>
<dbReference type="EMBL" id="CAAALY010046520">
    <property type="protein sequence ID" value="VEL20450.1"/>
    <property type="molecule type" value="Genomic_DNA"/>
</dbReference>
<evidence type="ECO:0000256" key="1">
    <source>
        <dbReference type="SAM" id="MobiDB-lite"/>
    </source>
</evidence>
<accession>A0A3S5CGZ2</accession>
<evidence type="ECO:0000313" key="3">
    <source>
        <dbReference type="Proteomes" id="UP000784294"/>
    </source>
</evidence>
<reference evidence="2" key="1">
    <citation type="submission" date="2018-11" db="EMBL/GenBank/DDBJ databases">
        <authorList>
            <consortium name="Pathogen Informatics"/>
        </authorList>
    </citation>
    <scope>NUCLEOTIDE SEQUENCE</scope>
</reference>
<proteinExistence type="predicted"/>
<organism evidence="2 3">
    <name type="scientific">Protopolystoma xenopodis</name>
    <dbReference type="NCBI Taxonomy" id="117903"/>
    <lineage>
        <taxon>Eukaryota</taxon>
        <taxon>Metazoa</taxon>
        <taxon>Spiralia</taxon>
        <taxon>Lophotrochozoa</taxon>
        <taxon>Platyhelminthes</taxon>
        <taxon>Monogenea</taxon>
        <taxon>Polyopisthocotylea</taxon>
        <taxon>Polystomatidea</taxon>
        <taxon>Polystomatidae</taxon>
        <taxon>Protopolystoma</taxon>
    </lineage>
</organism>
<name>A0A3S5CGZ2_9PLAT</name>
<feature type="region of interest" description="Disordered" evidence="1">
    <location>
        <begin position="86"/>
        <end position="111"/>
    </location>
</feature>
<comment type="caution">
    <text evidence="2">The sequence shown here is derived from an EMBL/GenBank/DDBJ whole genome shotgun (WGS) entry which is preliminary data.</text>
</comment>